<keyword evidence="9" id="KW-1185">Reference proteome</keyword>
<feature type="transmembrane region" description="Helical" evidence="6">
    <location>
        <begin position="392"/>
        <end position="412"/>
    </location>
</feature>
<feature type="transmembrane region" description="Helical" evidence="6">
    <location>
        <begin position="251"/>
        <end position="275"/>
    </location>
</feature>
<dbReference type="STRING" id="418495.SAMN05216215_101452"/>
<keyword evidence="3 6" id="KW-0812">Transmembrane</keyword>
<dbReference type="EMBL" id="FNOK01000014">
    <property type="protein sequence ID" value="SDX72250.1"/>
    <property type="molecule type" value="Genomic_DNA"/>
</dbReference>
<reference evidence="9" key="1">
    <citation type="submission" date="2016-10" db="EMBL/GenBank/DDBJ databases">
        <authorList>
            <person name="Varghese N."/>
            <person name="Submissions S."/>
        </authorList>
    </citation>
    <scope>NUCLEOTIDE SEQUENCE [LARGE SCALE GENOMIC DNA]</scope>
    <source>
        <strain evidence="9">CGMCC 4.3530</strain>
    </source>
</reference>
<proteinExistence type="predicted"/>
<dbReference type="InterPro" id="IPR052425">
    <property type="entry name" value="Uncharacterized_MFS-type"/>
</dbReference>
<dbReference type="AlphaFoldDB" id="A0A1H3E0V4"/>
<dbReference type="Proteomes" id="UP000199529">
    <property type="component" value="Unassembled WGS sequence"/>
</dbReference>
<accession>A0A1H3E0V4</accession>
<feature type="transmembrane region" description="Helical" evidence="6">
    <location>
        <begin position="81"/>
        <end position="99"/>
    </location>
</feature>
<evidence type="ECO:0000313" key="9">
    <source>
        <dbReference type="Proteomes" id="UP000199529"/>
    </source>
</evidence>
<evidence type="ECO:0000256" key="2">
    <source>
        <dbReference type="ARBA" id="ARBA00022475"/>
    </source>
</evidence>
<dbReference type="PANTHER" id="PTHR42688">
    <property type="entry name" value="CONSERVED PROTEIN"/>
    <property type="match status" value="1"/>
</dbReference>
<protein>
    <submittedName>
        <fullName evidence="8">Predicted arabinose efflux permease, MFS family</fullName>
    </submittedName>
</protein>
<dbReference type="GO" id="GO:0005886">
    <property type="term" value="C:plasma membrane"/>
    <property type="evidence" value="ECO:0007669"/>
    <property type="project" value="UniProtKB-SubCell"/>
</dbReference>
<feature type="transmembrane region" description="Helical" evidence="6">
    <location>
        <begin position="359"/>
        <end position="380"/>
    </location>
</feature>
<feature type="transmembrane region" description="Helical" evidence="6">
    <location>
        <begin position="15"/>
        <end position="37"/>
    </location>
</feature>
<evidence type="ECO:0000313" key="8">
    <source>
        <dbReference type="EMBL" id="SDX72250.1"/>
    </source>
</evidence>
<evidence type="ECO:0000256" key="3">
    <source>
        <dbReference type="ARBA" id="ARBA00022692"/>
    </source>
</evidence>
<evidence type="ECO:0000256" key="1">
    <source>
        <dbReference type="ARBA" id="ARBA00004651"/>
    </source>
</evidence>
<keyword evidence="2" id="KW-1003">Cell membrane</keyword>
<dbReference type="PROSITE" id="PS50850">
    <property type="entry name" value="MFS"/>
    <property type="match status" value="1"/>
</dbReference>
<feature type="transmembrane region" description="Helical" evidence="6">
    <location>
        <begin position="139"/>
        <end position="157"/>
    </location>
</feature>
<dbReference type="InterPro" id="IPR036259">
    <property type="entry name" value="MFS_trans_sf"/>
</dbReference>
<feature type="transmembrane region" description="Helical" evidence="6">
    <location>
        <begin position="43"/>
        <end position="60"/>
    </location>
</feature>
<feature type="domain" description="Major facilitator superfamily (MFS) profile" evidence="7">
    <location>
        <begin position="14"/>
        <end position="420"/>
    </location>
</feature>
<gene>
    <name evidence="8" type="ORF">SAMN05216215_101452</name>
</gene>
<name>A0A1H3E0V4_9PSEU</name>
<evidence type="ECO:0000256" key="4">
    <source>
        <dbReference type="ARBA" id="ARBA00022989"/>
    </source>
</evidence>
<sequence length="430" mass="45403">MIRTVRQFRSFSRPVQLLVINQFTINLGFYMLIPYLAAHLSDGLGLATWLVGLILGVRNFSQQGMFLIGGTLADRLGYKPLIIAGCLLRTAGFALLGVVDSVPALVLASAATGFAGALFNPAVRAYLSHDAGDRRVEAFALFNVFYQAGILLGPLVGMVLTGVAFQLTCFVSAAVFAALTILQARALPQRKAQRTDSAADTKQSVLTDWRTAFSNGSFVMFSVAMIGSYVLSFQVYLALPLEARRLAGEGLPGTATVAALFAVSGILAIAGQVRITAWCKRRWEPGRCLMVGLLLMSAAFLPPLITAGSPSAAESLSPAEILVRAIPLLLSAALLALGQVIVFPFEMETIVTLAGNRLVATYYGLYNTVCGVGIMAGNLLTGSALDIARSSGFAMLPWLGMAVIGLCCAAGISTLERTSRLSAVPQPAQS</sequence>
<dbReference type="CDD" id="cd17329">
    <property type="entry name" value="MFS_MdtH_MDR_like"/>
    <property type="match status" value="1"/>
</dbReference>
<evidence type="ECO:0000259" key="7">
    <source>
        <dbReference type="PROSITE" id="PS50850"/>
    </source>
</evidence>
<comment type="subcellular location">
    <subcellularLocation>
        <location evidence="1">Cell membrane</location>
        <topology evidence="1">Multi-pass membrane protein</topology>
    </subcellularLocation>
</comment>
<dbReference type="SUPFAM" id="SSF103473">
    <property type="entry name" value="MFS general substrate transporter"/>
    <property type="match status" value="1"/>
</dbReference>
<organism evidence="8 9">
    <name type="scientific">Saccharopolyspora shandongensis</name>
    <dbReference type="NCBI Taxonomy" id="418495"/>
    <lineage>
        <taxon>Bacteria</taxon>
        <taxon>Bacillati</taxon>
        <taxon>Actinomycetota</taxon>
        <taxon>Actinomycetes</taxon>
        <taxon>Pseudonocardiales</taxon>
        <taxon>Pseudonocardiaceae</taxon>
        <taxon>Saccharopolyspora</taxon>
    </lineage>
</organism>
<feature type="transmembrane region" description="Helical" evidence="6">
    <location>
        <begin position="325"/>
        <end position="347"/>
    </location>
</feature>
<feature type="transmembrane region" description="Helical" evidence="6">
    <location>
        <begin position="163"/>
        <end position="184"/>
    </location>
</feature>
<dbReference type="Pfam" id="PF07690">
    <property type="entry name" value="MFS_1"/>
    <property type="match status" value="1"/>
</dbReference>
<feature type="transmembrane region" description="Helical" evidence="6">
    <location>
        <begin position="105"/>
        <end position="127"/>
    </location>
</feature>
<evidence type="ECO:0000256" key="5">
    <source>
        <dbReference type="ARBA" id="ARBA00023136"/>
    </source>
</evidence>
<dbReference type="PANTHER" id="PTHR42688:SF1">
    <property type="entry name" value="BLR5212 PROTEIN"/>
    <property type="match status" value="1"/>
</dbReference>
<dbReference type="GO" id="GO:0022857">
    <property type="term" value="F:transmembrane transporter activity"/>
    <property type="evidence" value="ECO:0007669"/>
    <property type="project" value="InterPro"/>
</dbReference>
<dbReference type="RefSeq" id="WP_245761201.1">
    <property type="nucleotide sequence ID" value="NZ_FNOK01000014.1"/>
</dbReference>
<dbReference type="InterPro" id="IPR011701">
    <property type="entry name" value="MFS"/>
</dbReference>
<keyword evidence="5 6" id="KW-0472">Membrane</keyword>
<keyword evidence="4 6" id="KW-1133">Transmembrane helix</keyword>
<feature type="transmembrane region" description="Helical" evidence="6">
    <location>
        <begin position="287"/>
        <end position="305"/>
    </location>
</feature>
<dbReference type="InterPro" id="IPR020846">
    <property type="entry name" value="MFS_dom"/>
</dbReference>
<dbReference type="Gene3D" id="1.20.1250.20">
    <property type="entry name" value="MFS general substrate transporter like domains"/>
    <property type="match status" value="1"/>
</dbReference>
<feature type="transmembrane region" description="Helical" evidence="6">
    <location>
        <begin position="218"/>
        <end position="239"/>
    </location>
</feature>
<evidence type="ECO:0000256" key="6">
    <source>
        <dbReference type="SAM" id="Phobius"/>
    </source>
</evidence>